<comment type="caution">
    <text evidence="3">The sequence shown here is derived from an EMBL/GenBank/DDBJ whole genome shotgun (WGS) entry which is preliminary data.</text>
</comment>
<dbReference type="EMBL" id="QXFV01000584">
    <property type="protein sequence ID" value="KAE9033528.1"/>
    <property type="molecule type" value="Genomic_DNA"/>
</dbReference>
<feature type="compositionally biased region" description="Basic residues" evidence="1">
    <location>
        <begin position="88"/>
        <end position="98"/>
    </location>
</feature>
<dbReference type="EMBL" id="QXFT01000584">
    <property type="protein sequence ID" value="KAE9340238.1"/>
    <property type="molecule type" value="Genomic_DNA"/>
</dbReference>
<feature type="compositionally biased region" description="Basic and acidic residues" evidence="1">
    <location>
        <begin position="71"/>
        <end position="84"/>
    </location>
</feature>
<dbReference type="OrthoDB" id="129154at2759"/>
<evidence type="ECO:0000313" key="6">
    <source>
        <dbReference type="Proteomes" id="UP000434957"/>
    </source>
</evidence>
<protein>
    <submittedName>
        <fullName evidence="3">Uncharacterized protein</fullName>
    </submittedName>
</protein>
<evidence type="ECO:0000313" key="2">
    <source>
        <dbReference type="EMBL" id="KAE9029242.1"/>
    </source>
</evidence>
<feature type="region of interest" description="Disordered" evidence="1">
    <location>
        <begin position="45"/>
        <end position="98"/>
    </location>
</feature>
<dbReference type="Proteomes" id="UP000434957">
    <property type="component" value="Unassembled WGS sequence"/>
</dbReference>
<dbReference type="EMBL" id="QXFU01000569">
    <property type="protein sequence ID" value="KAE9029242.1"/>
    <property type="molecule type" value="Genomic_DNA"/>
</dbReference>
<evidence type="ECO:0000313" key="5">
    <source>
        <dbReference type="Proteomes" id="UP000429607"/>
    </source>
</evidence>
<dbReference type="AlphaFoldDB" id="A0A6A3MZW8"/>
<sequence length="98" mass="11249">MFEHFLTPLPLPPINAEKVYTMHHTVRKYVPSAFQYDLMYSVPTKKQGDAAKTAKQTRREHRAAMAVAAKKHQDQRGRKEDGEATHSGNKKRKTSDKK</sequence>
<keyword evidence="6" id="KW-1185">Reference proteome</keyword>
<accession>A0A6A3MZW8</accession>
<proteinExistence type="predicted"/>
<reference evidence="5 7" key="1">
    <citation type="submission" date="2018-09" db="EMBL/GenBank/DDBJ databases">
        <title>Genomic investigation of the strawberry pathogen Phytophthora fragariae indicates pathogenicity is determined by transcriptional variation in three key races.</title>
        <authorList>
            <person name="Adams T.M."/>
            <person name="Armitage A.D."/>
            <person name="Sobczyk M.K."/>
            <person name="Bates H.J."/>
            <person name="Dunwell J.M."/>
            <person name="Nellist C.F."/>
            <person name="Harrison R.J."/>
        </authorList>
    </citation>
    <scope>NUCLEOTIDE SEQUENCE [LARGE SCALE GENOMIC DNA]</scope>
    <source>
        <strain evidence="3 5">SCRP249</strain>
        <strain evidence="2 7">SCRP324</strain>
        <strain evidence="4 6">SCRP333</strain>
    </source>
</reference>
<evidence type="ECO:0000313" key="7">
    <source>
        <dbReference type="Proteomes" id="UP000435112"/>
    </source>
</evidence>
<gene>
    <name evidence="3" type="ORF">PR001_g10125</name>
    <name evidence="2" type="ORF">PR002_g10200</name>
    <name evidence="4" type="ORF">PR003_g10603</name>
</gene>
<name>A0A6A3MZW8_9STRA</name>
<evidence type="ECO:0000313" key="4">
    <source>
        <dbReference type="EMBL" id="KAE9340238.1"/>
    </source>
</evidence>
<organism evidence="3 5">
    <name type="scientific">Phytophthora rubi</name>
    <dbReference type="NCBI Taxonomy" id="129364"/>
    <lineage>
        <taxon>Eukaryota</taxon>
        <taxon>Sar</taxon>
        <taxon>Stramenopiles</taxon>
        <taxon>Oomycota</taxon>
        <taxon>Peronosporomycetes</taxon>
        <taxon>Peronosporales</taxon>
        <taxon>Peronosporaceae</taxon>
        <taxon>Phytophthora</taxon>
    </lineage>
</organism>
<dbReference type="Proteomes" id="UP000435112">
    <property type="component" value="Unassembled WGS sequence"/>
</dbReference>
<dbReference type="Proteomes" id="UP000429607">
    <property type="component" value="Unassembled WGS sequence"/>
</dbReference>
<evidence type="ECO:0000256" key="1">
    <source>
        <dbReference type="SAM" id="MobiDB-lite"/>
    </source>
</evidence>
<evidence type="ECO:0000313" key="3">
    <source>
        <dbReference type="EMBL" id="KAE9033528.1"/>
    </source>
</evidence>